<reference evidence="11" key="1">
    <citation type="journal article" date="2019" name="Int. J. Syst. Evol. Microbiol.">
        <title>The Global Catalogue of Microorganisms (GCM) 10K type strain sequencing project: providing services to taxonomists for standard genome sequencing and annotation.</title>
        <authorList>
            <consortium name="The Broad Institute Genomics Platform"/>
            <consortium name="The Broad Institute Genome Sequencing Center for Infectious Disease"/>
            <person name="Wu L."/>
            <person name="Ma J."/>
        </authorList>
    </citation>
    <scope>NUCLEOTIDE SEQUENCE [LARGE SCALE GENOMIC DNA]</scope>
    <source>
        <strain evidence="11">JCM 17986</strain>
    </source>
</reference>
<gene>
    <name evidence="10" type="ORF">GCM10023205_29650</name>
</gene>
<feature type="transmembrane region" description="Helical" evidence="8">
    <location>
        <begin position="499"/>
        <end position="524"/>
    </location>
</feature>
<dbReference type="InterPro" id="IPR050321">
    <property type="entry name" value="Glycosyltr_2/OpgH_subfam"/>
</dbReference>
<evidence type="ECO:0000313" key="11">
    <source>
        <dbReference type="Proteomes" id="UP001500466"/>
    </source>
</evidence>
<dbReference type="Pfam" id="PF13632">
    <property type="entry name" value="Glyco_trans_2_3"/>
    <property type="match status" value="1"/>
</dbReference>
<accession>A0ABP9H895</accession>
<feature type="region of interest" description="Disordered" evidence="7">
    <location>
        <begin position="1"/>
        <end position="45"/>
    </location>
</feature>
<feature type="transmembrane region" description="Helical" evidence="8">
    <location>
        <begin position="83"/>
        <end position="104"/>
    </location>
</feature>
<keyword evidence="4 8" id="KW-0812">Transmembrane</keyword>
<protein>
    <submittedName>
        <fullName evidence="10">Cellulose synthase catalytic subunit</fullName>
    </submittedName>
</protein>
<comment type="subcellular location">
    <subcellularLocation>
        <location evidence="1">Membrane</location>
        <topology evidence="1">Multi-pass membrane protein</topology>
    </subcellularLocation>
</comment>
<comment type="caution">
    <text evidence="10">The sequence shown here is derived from an EMBL/GenBank/DDBJ whole genome shotgun (WGS) entry which is preliminary data.</text>
</comment>
<evidence type="ECO:0000256" key="2">
    <source>
        <dbReference type="ARBA" id="ARBA00022676"/>
    </source>
</evidence>
<feature type="transmembrane region" description="Helical" evidence="8">
    <location>
        <begin position="547"/>
        <end position="567"/>
    </location>
</feature>
<name>A0ABP9H895_9ACTN</name>
<sequence>MIDTGTTGHAVKTRDGRGRRRAAGRRPPAGSGTRRTNRRRRKNRAAHRAYVACADMSGPLRPVPDGDYRVEYRRTASTGAKTVLTVLVLVNAAAAVAFIGWLLLPEHVPGPGVRWSDGGRLAVARGAFCVVVLVELIRLVQSAAVWLFAFRARDPIPVEPPSGLRVAVLTTIVPAKEPIAIVERTLLAMKEIEYDGTVDVWILDEGDDPAVKAMAARIGVRHFSRKGRPEYNQAEGEFRAKTKSGNHNSWRAEHERDYDVVAQMDPDHVPLTCFLRRTLGYFRDPDTAFVVAPQVYGNMYDNWVAHGASVQQYLFSGLVERGGNGMDAPLLIGTNHLYRPAAWEQIGGYQDSIIEDHLTSMRVQATDNPATGRRWKGVYTPDVLAVGEGPTSWTDYFNQQKRWAYGIWEILLRRKLQRGIRLKFRQRVLYGFVQFYYPSVALTTVLGGLATATYLLFGVTSLSVDNSHWLALWGASMGSWFVLWLWLRRFNLAAHERREIGMAGMGLALFAGPVYVAAAVAALFRRPLAYAVTAKGELRSAESFRTFRLHFVWALLAAGLLGASFALHHDVTVLRVWAGVSLATGLGPPLISWVAARRSIDLDAAGRTADAASDAASDAAADAGAGAGQVPHQRTALPAGSGRPERPPADDVEAEPRPAEIRPDEAAAGTPAVQPGGAG</sequence>
<evidence type="ECO:0000313" key="10">
    <source>
        <dbReference type="EMBL" id="GAA4963774.1"/>
    </source>
</evidence>
<evidence type="ECO:0000256" key="6">
    <source>
        <dbReference type="ARBA" id="ARBA00023136"/>
    </source>
</evidence>
<keyword evidence="3" id="KW-0808">Transferase</keyword>
<feature type="domain" description="Glycosyltransferase 2-like" evidence="9">
    <location>
        <begin position="261"/>
        <end position="458"/>
    </location>
</feature>
<evidence type="ECO:0000256" key="4">
    <source>
        <dbReference type="ARBA" id="ARBA00022692"/>
    </source>
</evidence>
<organism evidence="10 11">
    <name type="scientific">Yinghuangia aomiensis</name>
    <dbReference type="NCBI Taxonomy" id="676205"/>
    <lineage>
        <taxon>Bacteria</taxon>
        <taxon>Bacillati</taxon>
        <taxon>Actinomycetota</taxon>
        <taxon>Actinomycetes</taxon>
        <taxon>Kitasatosporales</taxon>
        <taxon>Streptomycetaceae</taxon>
        <taxon>Yinghuangia</taxon>
    </lineage>
</organism>
<feature type="transmembrane region" description="Helical" evidence="8">
    <location>
        <begin position="469"/>
        <end position="487"/>
    </location>
</feature>
<feature type="region of interest" description="Disordered" evidence="7">
    <location>
        <begin position="620"/>
        <end position="679"/>
    </location>
</feature>
<feature type="compositionally biased region" description="Basic residues" evidence="7">
    <location>
        <begin position="35"/>
        <end position="45"/>
    </location>
</feature>
<dbReference type="Gene3D" id="3.90.550.10">
    <property type="entry name" value="Spore Coat Polysaccharide Biosynthesis Protein SpsA, Chain A"/>
    <property type="match status" value="1"/>
</dbReference>
<keyword evidence="5 8" id="KW-1133">Transmembrane helix</keyword>
<keyword evidence="2" id="KW-0328">Glycosyltransferase</keyword>
<dbReference type="SUPFAM" id="SSF53448">
    <property type="entry name" value="Nucleotide-diphospho-sugar transferases"/>
    <property type="match status" value="1"/>
</dbReference>
<dbReference type="InterPro" id="IPR029044">
    <property type="entry name" value="Nucleotide-diphossugar_trans"/>
</dbReference>
<proteinExistence type="predicted"/>
<feature type="compositionally biased region" description="Low complexity" evidence="7">
    <location>
        <begin position="25"/>
        <end position="34"/>
    </location>
</feature>
<evidence type="ECO:0000256" key="1">
    <source>
        <dbReference type="ARBA" id="ARBA00004141"/>
    </source>
</evidence>
<evidence type="ECO:0000256" key="5">
    <source>
        <dbReference type="ARBA" id="ARBA00022989"/>
    </source>
</evidence>
<keyword evidence="11" id="KW-1185">Reference proteome</keyword>
<dbReference type="EMBL" id="BAABHS010000009">
    <property type="protein sequence ID" value="GAA4963774.1"/>
    <property type="molecule type" value="Genomic_DNA"/>
</dbReference>
<evidence type="ECO:0000256" key="3">
    <source>
        <dbReference type="ARBA" id="ARBA00022679"/>
    </source>
</evidence>
<dbReference type="InterPro" id="IPR001173">
    <property type="entry name" value="Glyco_trans_2-like"/>
</dbReference>
<feature type="transmembrane region" description="Helical" evidence="8">
    <location>
        <begin position="124"/>
        <end position="149"/>
    </location>
</feature>
<keyword evidence="6 8" id="KW-0472">Membrane</keyword>
<feature type="transmembrane region" description="Helical" evidence="8">
    <location>
        <begin position="428"/>
        <end position="457"/>
    </location>
</feature>
<dbReference type="PANTHER" id="PTHR43867:SF2">
    <property type="entry name" value="CELLULOSE SYNTHASE CATALYTIC SUBUNIT A [UDP-FORMING]"/>
    <property type="match status" value="1"/>
</dbReference>
<evidence type="ECO:0000259" key="9">
    <source>
        <dbReference type="Pfam" id="PF13632"/>
    </source>
</evidence>
<dbReference type="Proteomes" id="UP001500466">
    <property type="component" value="Unassembled WGS sequence"/>
</dbReference>
<evidence type="ECO:0000256" key="7">
    <source>
        <dbReference type="SAM" id="MobiDB-lite"/>
    </source>
</evidence>
<dbReference type="PANTHER" id="PTHR43867">
    <property type="entry name" value="CELLULOSE SYNTHASE CATALYTIC SUBUNIT A [UDP-FORMING]"/>
    <property type="match status" value="1"/>
</dbReference>
<feature type="compositionally biased region" description="Basic and acidic residues" evidence="7">
    <location>
        <begin position="643"/>
        <end position="665"/>
    </location>
</feature>
<evidence type="ECO:0000256" key="8">
    <source>
        <dbReference type="SAM" id="Phobius"/>
    </source>
</evidence>